<dbReference type="EMBL" id="JABFUD020000018">
    <property type="protein sequence ID" value="KAI5066637.1"/>
    <property type="molecule type" value="Genomic_DNA"/>
</dbReference>
<accession>A0A9D4ZAC3</accession>
<evidence type="ECO:0000256" key="1">
    <source>
        <dbReference type="SAM" id="MobiDB-lite"/>
    </source>
</evidence>
<feature type="region of interest" description="Disordered" evidence="1">
    <location>
        <begin position="154"/>
        <end position="180"/>
    </location>
</feature>
<feature type="compositionally biased region" description="Low complexity" evidence="1">
    <location>
        <begin position="19"/>
        <end position="28"/>
    </location>
</feature>
<keyword evidence="3" id="KW-1185">Reference proteome</keyword>
<sequence length="180" mass="20248">MLTNILFPPPFPQRENLGRPPLSLSLRPVASKRARETENPYEYIRPPPPRDVPTPPSISCASAIPSVCTSSPHPPSEIDEQSQRLPYPLPQAHDMAPASVSLWLVRLTPCVKRRERERERERERFLEGCRGMHAAHMSCEASGRPIQASMPLYLPHSQERRPPELPNLTLPVPPTLPASH</sequence>
<proteinExistence type="predicted"/>
<dbReference type="Proteomes" id="UP000886520">
    <property type="component" value="Chromosome 18"/>
</dbReference>
<feature type="compositionally biased region" description="Pro residues" evidence="1">
    <location>
        <begin position="171"/>
        <end position="180"/>
    </location>
</feature>
<name>A0A9D4ZAC3_ADICA</name>
<feature type="region of interest" description="Disordered" evidence="1">
    <location>
        <begin position="1"/>
        <end position="82"/>
    </location>
</feature>
<feature type="compositionally biased region" description="Low complexity" evidence="1">
    <location>
        <begin position="57"/>
        <end position="66"/>
    </location>
</feature>
<evidence type="ECO:0000313" key="2">
    <source>
        <dbReference type="EMBL" id="KAI5066637.1"/>
    </source>
</evidence>
<evidence type="ECO:0000313" key="3">
    <source>
        <dbReference type="Proteomes" id="UP000886520"/>
    </source>
</evidence>
<organism evidence="2 3">
    <name type="scientific">Adiantum capillus-veneris</name>
    <name type="common">Maidenhair fern</name>
    <dbReference type="NCBI Taxonomy" id="13818"/>
    <lineage>
        <taxon>Eukaryota</taxon>
        <taxon>Viridiplantae</taxon>
        <taxon>Streptophyta</taxon>
        <taxon>Embryophyta</taxon>
        <taxon>Tracheophyta</taxon>
        <taxon>Polypodiopsida</taxon>
        <taxon>Polypodiidae</taxon>
        <taxon>Polypodiales</taxon>
        <taxon>Pteridineae</taxon>
        <taxon>Pteridaceae</taxon>
        <taxon>Vittarioideae</taxon>
        <taxon>Adiantum</taxon>
    </lineage>
</organism>
<comment type="caution">
    <text evidence="2">The sequence shown here is derived from an EMBL/GenBank/DDBJ whole genome shotgun (WGS) entry which is preliminary data.</text>
</comment>
<dbReference type="AlphaFoldDB" id="A0A9D4ZAC3"/>
<feature type="compositionally biased region" description="Pro residues" evidence="1">
    <location>
        <begin position="45"/>
        <end position="56"/>
    </location>
</feature>
<gene>
    <name evidence="2" type="ORF">GOP47_0019261</name>
</gene>
<reference evidence="2" key="1">
    <citation type="submission" date="2021-01" db="EMBL/GenBank/DDBJ databases">
        <title>Adiantum capillus-veneris genome.</title>
        <authorList>
            <person name="Fang Y."/>
            <person name="Liao Q."/>
        </authorList>
    </citation>
    <scope>NUCLEOTIDE SEQUENCE</scope>
    <source>
        <strain evidence="2">H3</strain>
        <tissue evidence="2">Leaf</tissue>
    </source>
</reference>
<protein>
    <submittedName>
        <fullName evidence="2">Uncharacterized protein</fullName>
    </submittedName>
</protein>